<evidence type="ECO:0000259" key="3">
    <source>
        <dbReference type="PROSITE" id="PS50158"/>
    </source>
</evidence>
<organism evidence="4 5">
    <name type="scientific">Rhipicephalus sanguineus</name>
    <name type="common">Brown dog tick</name>
    <name type="synonym">Ixodes sanguineus</name>
    <dbReference type="NCBI Taxonomy" id="34632"/>
    <lineage>
        <taxon>Eukaryota</taxon>
        <taxon>Metazoa</taxon>
        <taxon>Ecdysozoa</taxon>
        <taxon>Arthropoda</taxon>
        <taxon>Chelicerata</taxon>
        <taxon>Arachnida</taxon>
        <taxon>Acari</taxon>
        <taxon>Parasitiformes</taxon>
        <taxon>Ixodida</taxon>
        <taxon>Ixodoidea</taxon>
        <taxon>Ixodidae</taxon>
        <taxon>Rhipicephalinae</taxon>
        <taxon>Rhipicephalus</taxon>
        <taxon>Rhipicephalus</taxon>
    </lineage>
</organism>
<dbReference type="AlphaFoldDB" id="A0A9D4PQH5"/>
<feature type="domain" description="CCHC-type" evidence="3">
    <location>
        <begin position="264"/>
        <end position="279"/>
    </location>
</feature>
<dbReference type="Proteomes" id="UP000821837">
    <property type="component" value="Chromosome 5"/>
</dbReference>
<gene>
    <name evidence="4" type="ORF">HPB52_002431</name>
</gene>
<dbReference type="GO" id="GO:0003676">
    <property type="term" value="F:nucleic acid binding"/>
    <property type="evidence" value="ECO:0007669"/>
    <property type="project" value="InterPro"/>
</dbReference>
<dbReference type="SUPFAM" id="SSF57756">
    <property type="entry name" value="Retrovirus zinc finger-like domains"/>
    <property type="match status" value="1"/>
</dbReference>
<dbReference type="InterPro" id="IPR001878">
    <property type="entry name" value="Znf_CCHC"/>
</dbReference>
<feature type="compositionally biased region" description="Acidic residues" evidence="2">
    <location>
        <begin position="1"/>
        <end position="16"/>
    </location>
</feature>
<protein>
    <recommendedName>
        <fullName evidence="3">CCHC-type domain-containing protein</fullName>
    </recommendedName>
</protein>
<reference evidence="4" key="2">
    <citation type="submission" date="2021-09" db="EMBL/GenBank/DDBJ databases">
        <authorList>
            <person name="Jia N."/>
            <person name="Wang J."/>
            <person name="Shi W."/>
            <person name="Du L."/>
            <person name="Sun Y."/>
            <person name="Zhan W."/>
            <person name="Jiang J."/>
            <person name="Wang Q."/>
            <person name="Zhang B."/>
            <person name="Ji P."/>
            <person name="Sakyi L.B."/>
            <person name="Cui X."/>
            <person name="Yuan T."/>
            <person name="Jiang B."/>
            <person name="Yang W."/>
            <person name="Lam T.T.-Y."/>
            <person name="Chang Q."/>
            <person name="Ding S."/>
            <person name="Wang X."/>
            <person name="Zhu J."/>
            <person name="Ruan X."/>
            <person name="Zhao L."/>
            <person name="Wei J."/>
            <person name="Que T."/>
            <person name="Du C."/>
            <person name="Cheng J."/>
            <person name="Dai P."/>
            <person name="Han X."/>
            <person name="Huang E."/>
            <person name="Gao Y."/>
            <person name="Liu J."/>
            <person name="Shao H."/>
            <person name="Ye R."/>
            <person name="Li L."/>
            <person name="Wei W."/>
            <person name="Wang X."/>
            <person name="Wang C."/>
            <person name="Huo Q."/>
            <person name="Li W."/>
            <person name="Guo W."/>
            <person name="Chen H."/>
            <person name="Chen S."/>
            <person name="Zhou L."/>
            <person name="Zhou L."/>
            <person name="Ni X."/>
            <person name="Tian J."/>
            <person name="Zhou Y."/>
            <person name="Sheng Y."/>
            <person name="Liu T."/>
            <person name="Pan Y."/>
            <person name="Xia L."/>
            <person name="Li J."/>
            <person name="Zhao F."/>
            <person name="Cao W."/>
        </authorList>
    </citation>
    <scope>NUCLEOTIDE SEQUENCE</scope>
    <source>
        <strain evidence="4">Rsan-2018</strain>
        <tissue evidence="4">Larvae</tissue>
    </source>
</reference>
<keyword evidence="1" id="KW-0863">Zinc-finger</keyword>
<evidence type="ECO:0000313" key="4">
    <source>
        <dbReference type="EMBL" id="KAH7950863.1"/>
    </source>
</evidence>
<dbReference type="GO" id="GO:0008270">
    <property type="term" value="F:zinc ion binding"/>
    <property type="evidence" value="ECO:0007669"/>
    <property type="project" value="UniProtKB-KW"/>
</dbReference>
<keyword evidence="1" id="KW-0479">Metal-binding</keyword>
<feature type="compositionally biased region" description="Polar residues" evidence="2">
    <location>
        <begin position="63"/>
        <end position="84"/>
    </location>
</feature>
<name>A0A9D4PQH5_RHISA</name>
<proteinExistence type="predicted"/>
<keyword evidence="1" id="KW-0862">Zinc</keyword>
<evidence type="ECO:0000256" key="2">
    <source>
        <dbReference type="SAM" id="MobiDB-lite"/>
    </source>
</evidence>
<keyword evidence="5" id="KW-1185">Reference proteome</keyword>
<dbReference type="SMART" id="SM00343">
    <property type="entry name" value="ZnF_C2HC"/>
    <property type="match status" value="1"/>
</dbReference>
<dbReference type="InterPro" id="IPR036875">
    <property type="entry name" value="Znf_CCHC_sf"/>
</dbReference>
<feature type="region of interest" description="Disordered" evidence="2">
    <location>
        <begin position="1"/>
        <end position="84"/>
    </location>
</feature>
<dbReference type="VEuPathDB" id="VectorBase:RSAN_028287"/>
<feature type="region of interest" description="Disordered" evidence="2">
    <location>
        <begin position="332"/>
        <end position="401"/>
    </location>
</feature>
<reference evidence="4" key="1">
    <citation type="journal article" date="2020" name="Cell">
        <title>Large-Scale Comparative Analyses of Tick Genomes Elucidate Their Genetic Diversity and Vector Capacities.</title>
        <authorList>
            <consortium name="Tick Genome and Microbiome Consortium (TIGMIC)"/>
            <person name="Jia N."/>
            <person name="Wang J."/>
            <person name="Shi W."/>
            <person name="Du L."/>
            <person name="Sun Y."/>
            <person name="Zhan W."/>
            <person name="Jiang J.F."/>
            <person name="Wang Q."/>
            <person name="Zhang B."/>
            <person name="Ji P."/>
            <person name="Bell-Sakyi L."/>
            <person name="Cui X.M."/>
            <person name="Yuan T.T."/>
            <person name="Jiang B.G."/>
            <person name="Yang W.F."/>
            <person name="Lam T.T."/>
            <person name="Chang Q.C."/>
            <person name="Ding S.J."/>
            <person name="Wang X.J."/>
            <person name="Zhu J.G."/>
            <person name="Ruan X.D."/>
            <person name="Zhao L."/>
            <person name="Wei J.T."/>
            <person name="Ye R.Z."/>
            <person name="Que T.C."/>
            <person name="Du C.H."/>
            <person name="Zhou Y.H."/>
            <person name="Cheng J.X."/>
            <person name="Dai P.F."/>
            <person name="Guo W.B."/>
            <person name="Han X.H."/>
            <person name="Huang E.J."/>
            <person name="Li L.F."/>
            <person name="Wei W."/>
            <person name="Gao Y.C."/>
            <person name="Liu J.Z."/>
            <person name="Shao H.Z."/>
            <person name="Wang X."/>
            <person name="Wang C.C."/>
            <person name="Yang T.C."/>
            <person name="Huo Q.B."/>
            <person name="Li W."/>
            <person name="Chen H.Y."/>
            <person name="Chen S.E."/>
            <person name="Zhou L.G."/>
            <person name="Ni X.B."/>
            <person name="Tian J.H."/>
            <person name="Sheng Y."/>
            <person name="Liu T."/>
            <person name="Pan Y.S."/>
            <person name="Xia L.Y."/>
            <person name="Li J."/>
            <person name="Zhao F."/>
            <person name="Cao W.C."/>
        </authorList>
    </citation>
    <scope>NUCLEOTIDE SEQUENCE</scope>
    <source>
        <strain evidence="4">Rsan-2018</strain>
    </source>
</reference>
<accession>A0A9D4PQH5</accession>
<evidence type="ECO:0000256" key="1">
    <source>
        <dbReference type="PROSITE-ProRule" id="PRU00047"/>
    </source>
</evidence>
<dbReference type="PROSITE" id="PS50158">
    <property type="entry name" value="ZF_CCHC"/>
    <property type="match status" value="1"/>
</dbReference>
<evidence type="ECO:0000313" key="5">
    <source>
        <dbReference type="Proteomes" id="UP000821837"/>
    </source>
</evidence>
<dbReference type="EMBL" id="JABSTV010001251">
    <property type="protein sequence ID" value="KAH7950863.1"/>
    <property type="molecule type" value="Genomic_DNA"/>
</dbReference>
<comment type="caution">
    <text evidence="4">The sequence shown here is derived from an EMBL/GenBank/DDBJ whole genome shotgun (WGS) entry which is preliminary data.</text>
</comment>
<sequence>MAATTEEMESSAEDLEATPSTSATPNEQEDAAYEDAGFAADKTGWKVVTSRKTKKKERAETAVQPSQQENHPSGGQVSSSRTPPNIMNRVIRASRMPPLPQDNIKIVFRPKGGLNLQKVGPILVSKALVTAANLRPDQTTEDIICPNIMQNIMVASTPFRENADKYADVGAIQIAGKQYEVSAYEAAPSDTCKGVIRHIDAADDHRTIERNIVNDRNPTALAAKRIKNSGSVIVVFDGLRVPNFVRYGPTLVPCYLYRRQVDICYVCGKLGHRADVCPDPGYTQCRGCGISNPTSSHVCNPQCKLCGGLHATADKCEHDDYERDWSNKIRHSWPKKTSNRRNEADLRQRRRHAATPALDRGAAHQRGHRPLAGVAQGHGCVSRERTAEATARGRTKSEALR</sequence>